<dbReference type="Gene3D" id="1.25.40.20">
    <property type="entry name" value="Ankyrin repeat-containing domain"/>
    <property type="match status" value="1"/>
</dbReference>
<keyword evidence="2 3" id="KW-0040">ANK repeat</keyword>
<protein>
    <submittedName>
        <fullName evidence="4">Uncharacterized protein</fullName>
    </submittedName>
</protein>
<dbReference type="EMBL" id="UYRU01066909">
    <property type="protein sequence ID" value="VDN16734.1"/>
    <property type="molecule type" value="Genomic_DNA"/>
</dbReference>
<dbReference type="PROSITE" id="PS50297">
    <property type="entry name" value="ANK_REP_REGION"/>
    <property type="match status" value="2"/>
</dbReference>
<dbReference type="PANTHER" id="PTHR24123:SF141">
    <property type="entry name" value="ANKYRIN 2, ISOFORM U"/>
    <property type="match status" value="1"/>
</dbReference>
<evidence type="ECO:0000313" key="5">
    <source>
        <dbReference type="Proteomes" id="UP000281553"/>
    </source>
</evidence>
<dbReference type="SUPFAM" id="SSF48403">
    <property type="entry name" value="Ankyrin repeat"/>
    <property type="match status" value="1"/>
</dbReference>
<dbReference type="PRINTS" id="PR01415">
    <property type="entry name" value="ANKYRIN"/>
</dbReference>
<name>A0A3P7LIV7_DIBLA</name>
<evidence type="ECO:0000256" key="1">
    <source>
        <dbReference type="ARBA" id="ARBA00022737"/>
    </source>
</evidence>
<keyword evidence="5" id="KW-1185">Reference proteome</keyword>
<dbReference type="Pfam" id="PF12796">
    <property type="entry name" value="Ank_2"/>
    <property type="match status" value="1"/>
</dbReference>
<accession>A0A3P7LIV7</accession>
<dbReference type="PANTHER" id="PTHR24123">
    <property type="entry name" value="ANKYRIN REPEAT-CONTAINING"/>
    <property type="match status" value="1"/>
</dbReference>
<dbReference type="AlphaFoldDB" id="A0A3P7LIV7"/>
<dbReference type="InterPro" id="IPR002110">
    <property type="entry name" value="Ankyrin_rpt"/>
</dbReference>
<evidence type="ECO:0000313" key="4">
    <source>
        <dbReference type="EMBL" id="VDN16734.1"/>
    </source>
</evidence>
<dbReference type="PROSITE" id="PS50088">
    <property type="entry name" value="ANK_REPEAT"/>
    <property type="match status" value="2"/>
</dbReference>
<dbReference type="Proteomes" id="UP000281553">
    <property type="component" value="Unassembled WGS sequence"/>
</dbReference>
<evidence type="ECO:0000256" key="3">
    <source>
        <dbReference type="PROSITE-ProRule" id="PRU00023"/>
    </source>
</evidence>
<keyword evidence="1" id="KW-0677">Repeat</keyword>
<feature type="repeat" description="ANK" evidence="3">
    <location>
        <begin position="27"/>
        <end position="59"/>
    </location>
</feature>
<sequence length="155" mass="16968">MAAQEDSVKAAEVLYAAGAELDPVTMAGYTPLHTACHFGQMNMVKFLLSKGCDVDALTQLGSSALHLAAQQGHPQVIYVLLDHGADPNILNKSVLNPNLKWCEKMDDVFREILEVQERSPKFKATAVLILVLFAYTPIDGLTRESICSEHLMKAL</sequence>
<dbReference type="InterPro" id="IPR051165">
    <property type="entry name" value="Multifunctional_ANK_Repeat"/>
</dbReference>
<reference evidence="4 5" key="1">
    <citation type="submission" date="2018-11" db="EMBL/GenBank/DDBJ databases">
        <authorList>
            <consortium name="Pathogen Informatics"/>
        </authorList>
    </citation>
    <scope>NUCLEOTIDE SEQUENCE [LARGE SCALE GENOMIC DNA]</scope>
</reference>
<gene>
    <name evidence="4" type="ORF">DILT_LOCUS12565</name>
</gene>
<dbReference type="OrthoDB" id="194358at2759"/>
<proteinExistence type="predicted"/>
<dbReference type="SMART" id="SM00248">
    <property type="entry name" value="ANK"/>
    <property type="match status" value="2"/>
</dbReference>
<evidence type="ECO:0000256" key="2">
    <source>
        <dbReference type="ARBA" id="ARBA00023043"/>
    </source>
</evidence>
<organism evidence="4 5">
    <name type="scientific">Dibothriocephalus latus</name>
    <name type="common">Fish tapeworm</name>
    <name type="synonym">Diphyllobothrium latum</name>
    <dbReference type="NCBI Taxonomy" id="60516"/>
    <lineage>
        <taxon>Eukaryota</taxon>
        <taxon>Metazoa</taxon>
        <taxon>Spiralia</taxon>
        <taxon>Lophotrochozoa</taxon>
        <taxon>Platyhelminthes</taxon>
        <taxon>Cestoda</taxon>
        <taxon>Eucestoda</taxon>
        <taxon>Diphyllobothriidea</taxon>
        <taxon>Diphyllobothriidae</taxon>
        <taxon>Dibothriocephalus</taxon>
    </lineage>
</organism>
<dbReference type="InterPro" id="IPR036770">
    <property type="entry name" value="Ankyrin_rpt-contain_sf"/>
</dbReference>
<feature type="repeat" description="ANK" evidence="3">
    <location>
        <begin position="60"/>
        <end position="92"/>
    </location>
</feature>